<dbReference type="PANTHER" id="PTHR11003:SF334">
    <property type="entry name" value="FI03418P"/>
    <property type="match status" value="1"/>
</dbReference>
<keyword evidence="5 8" id="KW-0406">Ion transport</keyword>
<feature type="domain" description="Potassium channel" evidence="11">
    <location>
        <begin position="554"/>
        <end position="632"/>
    </location>
</feature>
<reference evidence="12" key="1">
    <citation type="submission" date="2021-02" db="EMBL/GenBank/DDBJ databases">
        <authorList>
            <person name="Nowell W R."/>
        </authorList>
    </citation>
    <scope>NUCLEOTIDE SEQUENCE</scope>
</reference>
<evidence type="ECO:0000256" key="2">
    <source>
        <dbReference type="ARBA" id="ARBA00022448"/>
    </source>
</evidence>
<keyword evidence="2 8" id="KW-0813">Transport</keyword>
<feature type="region of interest" description="Disordered" evidence="9">
    <location>
        <begin position="389"/>
        <end position="469"/>
    </location>
</feature>
<keyword evidence="7 8" id="KW-0407">Ion channel</keyword>
<protein>
    <recommendedName>
        <fullName evidence="11">Potassium channel domain-containing protein</fullName>
    </recommendedName>
</protein>
<dbReference type="GO" id="GO:0022841">
    <property type="term" value="F:potassium ion leak channel activity"/>
    <property type="evidence" value="ECO:0007669"/>
    <property type="project" value="TreeGrafter"/>
</dbReference>
<dbReference type="InterPro" id="IPR013099">
    <property type="entry name" value="K_chnl_dom"/>
</dbReference>
<dbReference type="GO" id="GO:0005886">
    <property type="term" value="C:plasma membrane"/>
    <property type="evidence" value="ECO:0007669"/>
    <property type="project" value="TreeGrafter"/>
</dbReference>
<dbReference type="InterPro" id="IPR003280">
    <property type="entry name" value="2pore_dom_K_chnl"/>
</dbReference>
<feature type="domain" description="Potassium channel" evidence="11">
    <location>
        <begin position="132"/>
        <end position="189"/>
    </location>
</feature>
<dbReference type="GO" id="GO:0030322">
    <property type="term" value="P:stabilization of membrane potential"/>
    <property type="evidence" value="ECO:0007669"/>
    <property type="project" value="TreeGrafter"/>
</dbReference>
<organism evidence="12 13">
    <name type="scientific">Adineta steineri</name>
    <dbReference type="NCBI Taxonomy" id="433720"/>
    <lineage>
        <taxon>Eukaryota</taxon>
        <taxon>Metazoa</taxon>
        <taxon>Spiralia</taxon>
        <taxon>Gnathifera</taxon>
        <taxon>Rotifera</taxon>
        <taxon>Eurotatoria</taxon>
        <taxon>Bdelloidea</taxon>
        <taxon>Adinetida</taxon>
        <taxon>Adinetidae</taxon>
        <taxon>Adineta</taxon>
    </lineage>
</organism>
<feature type="compositionally biased region" description="Basic residues" evidence="9">
    <location>
        <begin position="407"/>
        <end position="417"/>
    </location>
</feature>
<evidence type="ECO:0000256" key="4">
    <source>
        <dbReference type="ARBA" id="ARBA00022989"/>
    </source>
</evidence>
<feature type="domain" description="Potassium channel" evidence="11">
    <location>
        <begin position="641"/>
        <end position="706"/>
    </location>
</feature>
<dbReference type="Gene3D" id="1.10.287.70">
    <property type="match status" value="3"/>
</dbReference>
<evidence type="ECO:0000256" key="5">
    <source>
        <dbReference type="ARBA" id="ARBA00023065"/>
    </source>
</evidence>
<feature type="transmembrane region" description="Helical" evidence="10">
    <location>
        <begin position="640"/>
        <end position="661"/>
    </location>
</feature>
<comment type="caution">
    <text evidence="12">The sequence shown here is derived from an EMBL/GenBank/DDBJ whole genome shotgun (WGS) entry which is preliminary data.</text>
</comment>
<dbReference type="AlphaFoldDB" id="A0A814MA44"/>
<feature type="transmembrane region" description="Helical" evidence="10">
    <location>
        <begin position="547"/>
        <end position="568"/>
    </location>
</feature>
<accession>A0A814MA44</accession>
<feature type="transmembrane region" description="Helical" evidence="10">
    <location>
        <begin position="607"/>
        <end position="628"/>
    </location>
</feature>
<feature type="transmembrane region" description="Helical" evidence="10">
    <location>
        <begin position="681"/>
        <end position="702"/>
    </location>
</feature>
<gene>
    <name evidence="12" type="ORF">JYZ213_LOCUS20066</name>
</gene>
<comment type="subcellular location">
    <subcellularLocation>
        <location evidence="1">Membrane</location>
        <topology evidence="1">Multi-pass membrane protein</topology>
    </subcellularLocation>
</comment>
<feature type="compositionally biased region" description="Polar residues" evidence="9">
    <location>
        <begin position="426"/>
        <end position="437"/>
    </location>
</feature>
<keyword evidence="3 8" id="KW-0812">Transmembrane</keyword>
<evidence type="ECO:0000256" key="7">
    <source>
        <dbReference type="ARBA" id="ARBA00023303"/>
    </source>
</evidence>
<dbReference type="Pfam" id="PF07885">
    <property type="entry name" value="Ion_trans_2"/>
    <property type="match status" value="3"/>
</dbReference>
<evidence type="ECO:0000256" key="3">
    <source>
        <dbReference type="ARBA" id="ARBA00022692"/>
    </source>
</evidence>
<sequence length="720" mass="81378">MRRRQAKDSPVVDNQRICTKVNCLRCCKKFTAFMFSRVGLFFVMMGYVALGGVLFQLLEAGNERNMRLEMESKLNLTLGKLWNETLRVNSFPKTDKKGNFSLYASRELELFEDTVIKQVQQGFDGRTADSDHDWNYFGAVLYAVTLVSTIGYGHITTKTAEGKIATILYSAFGVPLMMLFVANIGSTMAKMFSFVFTRMTMILCCRMSNKKKRASLLKNRQMLFEKPNQLPISITNNEIKEVMTTNSNFEEKMKESVLSKPLSTTSATTDDIVSTDLRQLSPDMRLNILTGMTNLNLTRSLTTSVNSIAGKPKDALNRINELIRQNSVQDIEETSGIDHIDEPNPQQSVDLNQIQYYINETNKLTNNLDSPVQEKSIAPVEKVEDDMKQVAIDEDVSNTSGTDNDKKTKKTSKKNLQRSKSEATHNRQSPGSDNEPSNAAGKPARRRFFSRKNDKLKKQMTVDDGTNENLLRQQVDSVQVHQVNEQLPRTLPPPPNYEQSTINDITPLPPTVTWKDEHQFYPTVDLTNSNFEDDEDFDDDEEMAVPLLVTVFVIPLYLTLGAILFNIWENWGFLNSFYFCFITITTIGFGDFVPGASLKVEAEKEKLISAAVYILFGLVLIAMCVNLMKEQLSQKVKRVAIWENWGFLNSFYFCFITITTIGFGDFVPGASLKVEAEKEKLISAAVYILFGLVLIAMCVNLMKEQLSQKVKRVASKLGSF</sequence>
<evidence type="ECO:0000259" key="11">
    <source>
        <dbReference type="Pfam" id="PF07885"/>
    </source>
</evidence>
<keyword evidence="4 10" id="KW-1133">Transmembrane helix</keyword>
<keyword evidence="6 10" id="KW-0472">Membrane</keyword>
<feature type="compositionally biased region" description="Basic and acidic residues" evidence="9">
    <location>
        <begin position="451"/>
        <end position="461"/>
    </location>
</feature>
<feature type="transmembrane region" description="Helical" evidence="10">
    <location>
        <begin position="38"/>
        <end position="58"/>
    </location>
</feature>
<dbReference type="PRINTS" id="PR01333">
    <property type="entry name" value="2POREKCHANEL"/>
</dbReference>
<dbReference type="Proteomes" id="UP000663845">
    <property type="component" value="Unassembled WGS sequence"/>
</dbReference>
<evidence type="ECO:0000313" key="12">
    <source>
        <dbReference type="EMBL" id="CAF1076783.1"/>
    </source>
</evidence>
<evidence type="ECO:0000256" key="6">
    <source>
        <dbReference type="ARBA" id="ARBA00023136"/>
    </source>
</evidence>
<dbReference type="PANTHER" id="PTHR11003">
    <property type="entry name" value="POTASSIUM CHANNEL, SUBFAMILY K"/>
    <property type="match status" value="1"/>
</dbReference>
<proteinExistence type="inferred from homology"/>
<name>A0A814MA44_9BILA</name>
<evidence type="ECO:0000256" key="1">
    <source>
        <dbReference type="ARBA" id="ARBA00004141"/>
    </source>
</evidence>
<evidence type="ECO:0000256" key="9">
    <source>
        <dbReference type="SAM" id="MobiDB-lite"/>
    </source>
</evidence>
<dbReference type="SUPFAM" id="SSF81324">
    <property type="entry name" value="Voltage-gated potassium channels"/>
    <property type="match status" value="3"/>
</dbReference>
<dbReference type="GO" id="GO:0015271">
    <property type="term" value="F:outward rectifier potassium channel activity"/>
    <property type="evidence" value="ECO:0007669"/>
    <property type="project" value="TreeGrafter"/>
</dbReference>
<evidence type="ECO:0000256" key="10">
    <source>
        <dbReference type="SAM" id="Phobius"/>
    </source>
</evidence>
<feature type="transmembrane region" description="Helical" evidence="10">
    <location>
        <begin position="167"/>
        <end position="185"/>
    </location>
</feature>
<evidence type="ECO:0000256" key="8">
    <source>
        <dbReference type="RuleBase" id="RU003857"/>
    </source>
</evidence>
<evidence type="ECO:0000313" key="13">
    <source>
        <dbReference type="Proteomes" id="UP000663845"/>
    </source>
</evidence>
<dbReference type="EMBL" id="CAJNOG010000208">
    <property type="protein sequence ID" value="CAF1076783.1"/>
    <property type="molecule type" value="Genomic_DNA"/>
</dbReference>
<comment type="similarity">
    <text evidence="8">Belongs to the two pore domain potassium channel (TC 1.A.1.8) family.</text>
</comment>
<feature type="transmembrane region" description="Helical" evidence="10">
    <location>
        <begin position="134"/>
        <end position="155"/>
    </location>
</feature>